<dbReference type="Proteomes" id="UP000008210">
    <property type="component" value="Chromosome 2"/>
</dbReference>
<evidence type="ECO:0000256" key="11">
    <source>
        <dbReference type="ARBA" id="ARBA00023136"/>
    </source>
</evidence>
<keyword evidence="18" id="KW-1185">Reference proteome</keyword>
<keyword evidence="12" id="KW-0564">Palmitate</keyword>
<evidence type="ECO:0000256" key="10">
    <source>
        <dbReference type="ARBA" id="ARBA00023114"/>
    </source>
</evidence>
<dbReference type="InterPro" id="IPR003715">
    <property type="entry name" value="Poly_export_N"/>
</dbReference>
<dbReference type="eggNOG" id="COG1596">
    <property type="taxonomic scope" value="Bacteria"/>
</dbReference>
<keyword evidence="8" id="KW-0625">Polysaccharide transport</keyword>
<dbReference type="PANTHER" id="PTHR33619:SF3">
    <property type="entry name" value="POLYSACCHARIDE EXPORT PROTEIN GFCE-RELATED"/>
    <property type="match status" value="1"/>
</dbReference>
<reference evidence="17 18" key="1">
    <citation type="journal article" date="2006" name="Nat. Biotechnol.">
        <title>Genome sequence of the bioplastic-producing 'Knallgas' bacterium Ralstonia eutropha H16.</title>
        <authorList>
            <person name="Pohlmann A."/>
            <person name="Fricke W.F."/>
            <person name="Reinecke F."/>
            <person name="Kusian B."/>
            <person name="Liesegang H."/>
            <person name="Cramm R."/>
            <person name="Eitinger T."/>
            <person name="Ewering C."/>
            <person name="Potter M."/>
            <person name="Schwartz E."/>
            <person name="Strittmatter A."/>
            <person name="Voss I."/>
            <person name="Gottschalk G."/>
            <person name="Steinbuechel A."/>
            <person name="Friedrich B."/>
            <person name="Bowien B."/>
        </authorList>
    </citation>
    <scope>NUCLEOTIDE SEQUENCE [LARGE SCALE GENOMIC DNA]</scope>
    <source>
        <strain evidence="18">ATCC 17699 / DSM 428 / KCTC 22496 / NCIMB 10442 / H16 / Stanier 337</strain>
    </source>
</reference>
<evidence type="ECO:0000256" key="6">
    <source>
        <dbReference type="ARBA" id="ARBA00022692"/>
    </source>
</evidence>
<keyword evidence="9" id="KW-0406">Ion transport</keyword>
<dbReference type="Pfam" id="PF22461">
    <property type="entry name" value="SLBB_2"/>
    <property type="match status" value="2"/>
</dbReference>
<keyword evidence="6" id="KW-0812">Transmembrane</keyword>
<feature type="domain" description="SLBB" evidence="16">
    <location>
        <begin position="195"/>
        <end position="274"/>
    </location>
</feature>
<comment type="subcellular location">
    <subcellularLocation>
        <location evidence="1">Cell outer membrane</location>
        <topology evidence="1">Multi-pass membrane protein</topology>
    </subcellularLocation>
</comment>
<evidence type="ECO:0000256" key="3">
    <source>
        <dbReference type="ARBA" id="ARBA00022448"/>
    </source>
</evidence>
<keyword evidence="10" id="KW-0626">Porin</keyword>
<dbReference type="InterPro" id="IPR054765">
    <property type="entry name" value="SLBB_dom"/>
</dbReference>
<keyword evidence="3" id="KW-0813">Transport</keyword>
<organism evidence="17 18">
    <name type="scientific">Cupriavidus necator (strain ATCC 17699 / DSM 428 / KCTC 22496 / NCIMB 10442 / H16 / Stanier 337)</name>
    <name type="common">Ralstonia eutropha</name>
    <dbReference type="NCBI Taxonomy" id="381666"/>
    <lineage>
        <taxon>Bacteria</taxon>
        <taxon>Pseudomonadati</taxon>
        <taxon>Pseudomonadota</taxon>
        <taxon>Betaproteobacteria</taxon>
        <taxon>Burkholderiales</taxon>
        <taxon>Burkholderiaceae</taxon>
        <taxon>Cupriavidus</taxon>
    </lineage>
</organism>
<evidence type="ECO:0000259" key="15">
    <source>
        <dbReference type="Pfam" id="PF02563"/>
    </source>
</evidence>
<evidence type="ECO:0000313" key="18">
    <source>
        <dbReference type="Proteomes" id="UP000008210"/>
    </source>
</evidence>
<name>Q0K594_CUPNH</name>
<feature type="domain" description="SLBB" evidence="16">
    <location>
        <begin position="281"/>
        <end position="363"/>
    </location>
</feature>
<dbReference type="GO" id="GO:0046930">
    <property type="term" value="C:pore complex"/>
    <property type="evidence" value="ECO:0007669"/>
    <property type="project" value="UniProtKB-KW"/>
</dbReference>
<keyword evidence="11" id="KW-0472">Membrane</keyword>
<dbReference type="Gene3D" id="3.10.560.10">
    <property type="entry name" value="Outer membrane lipoprotein wza domain like"/>
    <property type="match status" value="2"/>
</dbReference>
<evidence type="ECO:0000256" key="5">
    <source>
        <dbReference type="ARBA" id="ARBA00022597"/>
    </source>
</evidence>
<dbReference type="GO" id="GO:0015159">
    <property type="term" value="F:polysaccharide transmembrane transporter activity"/>
    <property type="evidence" value="ECO:0007669"/>
    <property type="project" value="InterPro"/>
</dbReference>
<evidence type="ECO:0000256" key="14">
    <source>
        <dbReference type="ARBA" id="ARBA00023288"/>
    </source>
</evidence>
<feature type="domain" description="Polysaccharide export protein N-terminal" evidence="15">
    <location>
        <begin position="93"/>
        <end position="189"/>
    </location>
</feature>
<dbReference type="AlphaFoldDB" id="Q0K594"/>
<evidence type="ECO:0000256" key="1">
    <source>
        <dbReference type="ARBA" id="ARBA00004571"/>
    </source>
</evidence>
<evidence type="ECO:0000256" key="7">
    <source>
        <dbReference type="ARBA" id="ARBA00022729"/>
    </source>
</evidence>
<dbReference type="KEGG" id="reh:H16_B0024"/>
<keyword evidence="7" id="KW-0732">Signal</keyword>
<dbReference type="InterPro" id="IPR049712">
    <property type="entry name" value="Poly_export"/>
</dbReference>
<dbReference type="STRING" id="381666.H16_B0024"/>
<dbReference type="GO" id="GO:0009279">
    <property type="term" value="C:cell outer membrane"/>
    <property type="evidence" value="ECO:0007669"/>
    <property type="project" value="UniProtKB-SubCell"/>
</dbReference>
<sequence>MCGAMSAAISKETAVRPVNWRIQSRTSLTILVATALLAACAASPGMYFDNKAVVSAIGPEVVPKVTPITLDLVKAQRNKARTDNDRVQELFATPQPYRIGPGDIISVVVWDHPELVFPTQTYSIGASFEIPSSSGGANVPGYVVSAHGDIQFPYAGVMKVAGKTANDVRDQMARVLSRVVRNPQMTVRVLGFRSQRVYVDGEVKLPGMQPIDDAPMTLVEALNRAGGVLNLTGDNSRIRITRGERSWYVNIPALLAKGIDPSRILLRSGDIVRVEQREDNKIFVTGEVVRPASLLMRNGRMTLNEALGDAGGVNPNSGNAEQIYVIRKAVDGEPNVFHLDGNSPAALAIAEGFELEPKDVVYVNAREVVRWSRVINQLLPSTQPVFSSATAFK</sequence>
<dbReference type="PANTHER" id="PTHR33619">
    <property type="entry name" value="POLYSACCHARIDE EXPORT PROTEIN GFCE-RELATED"/>
    <property type="match status" value="1"/>
</dbReference>
<proteinExistence type="inferred from homology"/>
<keyword evidence="4" id="KW-1134">Transmembrane beta strand</keyword>
<evidence type="ECO:0000256" key="12">
    <source>
        <dbReference type="ARBA" id="ARBA00023139"/>
    </source>
</evidence>
<dbReference type="GO" id="GO:0006811">
    <property type="term" value="P:monoatomic ion transport"/>
    <property type="evidence" value="ECO:0007669"/>
    <property type="project" value="UniProtKB-KW"/>
</dbReference>
<evidence type="ECO:0000259" key="16">
    <source>
        <dbReference type="Pfam" id="PF22461"/>
    </source>
</evidence>
<accession>Q0K594</accession>
<gene>
    <name evidence="17" type="primary">wza</name>
    <name evidence="17" type="ordered locus">H16_B0024</name>
</gene>
<evidence type="ECO:0000256" key="13">
    <source>
        <dbReference type="ARBA" id="ARBA00023237"/>
    </source>
</evidence>
<dbReference type="eggNOG" id="COG2063">
    <property type="taxonomic scope" value="Bacteria"/>
</dbReference>
<dbReference type="Gene3D" id="3.30.1950.10">
    <property type="entry name" value="wza like domain"/>
    <property type="match status" value="1"/>
</dbReference>
<dbReference type="Pfam" id="PF02563">
    <property type="entry name" value="Poly_export"/>
    <property type="match status" value="1"/>
</dbReference>
<evidence type="ECO:0000256" key="2">
    <source>
        <dbReference type="ARBA" id="ARBA00009450"/>
    </source>
</evidence>
<dbReference type="GO" id="GO:0015288">
    <property type="term" value="F:porin activity"/>
    <property type="evidence" value="ECO:0007669"/>
    <property type="project" value="UniProtKB-KW"/>
</dbReference>
<keyword evidence="14" id="KW-0449">Lipoprotein</keyword>
<protein>
    <submittedName>
        <fullName evidence="17">Exopolysaccharide export protein</fullName>
    </submittedName>
</protein>
<comment type="similarity">
    <text evidence="2">Belongs to the BexD/CtrA/VexA family.</text>
</comment>
<keyword evidence="5" id="KW-0762">Sugar transport</keyword>
<dbReference type="EMBL" id="AM260480">
    <property type="protein sequence ID" value="CAJ94830.1"/>
    <property type="molecule type" value="Genomic_DNA"/>
</dbReference>
<evidence type="ECO:0000256" key="8">
    <source>
        <dbReference type="ARBA" id="ARBA00023047"/>
    </source>
</evidence>
<keyword evidence="13" id="KW-0998">Cell outer membrane</keyword>
<evidence type="ECO:0000313" key="17">
    <source>
        <dbReference type="EMBL" id="CAJ94830.1"/>
    </source>
</evidence>
<dbReference type="HOGENOM" id="CLU_038343_4_2_4"/>
<evidence type="ECO:0000256" key="4">
    <source>
        <dbReference type="ARBA" id="ARBA00022452"/>
    </source>
</evidence>
<evidence type="ECO:0000256" key="9">
    <source>
        <dbReference type="ARBA" id="ARBA00023065"/>
    </source>
</evidence>